<feature type="transmembrane region" description="Helical" evidence="10">
    <location>
        <begin position="74"/>
        <end position="94"/>
    </location>
</feature>
<dbReference type="PANTHER" id="PTHR24248:SF120">
    <property type="entry name" value="G-PROTEIN COUPLED RECEPTORS FAMILY 1 PROFILE DOMAIN-CONTAINING PROTEIN"/>
    <property type="match status" value="1"/>
</dbReference>
<comment type="caution">
    <text evidence="12">The sequence shown here is derived from an EMBL/GenBank/DDBJ whole genome shotgun (WGS) entry which is preliminary data.</text>
</comment>
<evidence type="ECO:0000313" key="12">
    <source>
        <dbReference type="EMBL" id="PVD29303.1"/>
    </source>
</evidence>
<evidence type="ECO:0000256" key="1">
    <source>
        <dbReference type="ARBA" id="ARBA00004651"/>
    </source>
</evidence>
<evidence type="ECO:0000259" key="11">
    <source>
        <dbReference type="PROSITE" id="PS50262"/>
    </source>
</evidence>
<dbReference type="Proteomes" id="UP000245119">
    <property type="component" value="Linkage Group LG6"/>
</dbReference>
<feature type="transmembrane region" description="Helical" evidence="10">
    <location>
        <begin position="336"/>
        <end position="354"/>
    </location>
</feature>
<keyword evidence="5" id="KW-0297">G-protein coupled receptor</keyword>
<feature type="transmembrane region" description="Helical" evidence="10">
    <location>
        <begin position="155"/>
        <end position="175"/>
    </location>
</feature>
<feature type="transmembrane region" description="Helical" evidence="10">
    <location>
        <begin position="35"/>
        <end position="62"/>
    </location>
</feature>
<evidence type="ECO:0000256" key="4">
    <source>
        <dbReference type="ARBA" id="ARBA00022989"/>
    </source>
</evidence>
<organism evidence="12 13">
    <name type="scientific">Pomacea canaliculata</name>
    <name type="common">Golden apple snail</name>
    <dbReference type="NCBI Taxonomy" id="400727"/>
    <lineage>
        <taxon>Eukaryota</taxon>
        <taxon>Metazoa</taxon>
        <taxon>Spiralia</taxon>
        <taxon>Lophotrochozoa</taxon>
        <taxon>Mollusca</taxon>
        <taxon>Gastropoda</taxon>
        <taxon>Caenogastropoda</taxon>
        <taxon>Architaenioglossa</taxon>
        <taxon>Ampullarioidea</taxon>
        <taxon>Ampullariidae</taxon>
        <taxon>Pomacea</taxon>
    </lineage>
</organism>
<dbReference type="Gene3D" id="1.20.1070.10">
    <property type="entry name" value="Rhodopsin 7-helix transmembrane proteins"/>
    <property type="match status" value="1"/>
</dbReference>
<keyword evidence="13" id="KW-1185">Reference proteome</keyword>
<dbReference type="PANTHER" id="PTHR24248">
    <property type="entry name" value="ADRENERGIC RECEPTOR-RELATED G-PROTEIN COUPLED RECEPTOR"/>
    <property type="match status" value="1"/>
</dbReference>
<proteinExistence type="predicted"/>
<feature type="transmembrane region" description="Helical" evidence="10">
    <location>
        <begin position="114"/>
        <end position="134"/>
    </location>
</feature>
<evidence type="ECO:0000313" key="13">
    <source>
        <dbReference type="Proteomes" id="UP000245119"/>
    </source>
</evidence>
<evidence type="ECO:0000256" key="9">
    <source>
        <dbReference type="SAM" id="MobiDB-lite"/>
    </source>
</evidence>
<evidence type="ECO:0000256" key="2">
    <source>
        <dbReference type="ARBA" id="ARBA00022475"/>
    </source>
</evidence>
<dbReference type="InterPro" id="IPR017452">
    <property type="entry name" value="GPCR_Rhodpsn_7TM"/>
</dbReference>
<dbReference type="GO" id="GO:0043410">
    <property type="term" value="P:positive regulation of MAPK cascade"/>
    <property type="evidence" value="ECO:0007669"/>
    <property type="project" value="TreeGrafter"/>
</dbReference>
<reference evidence="12 13" key="1">
    <citation type="submission" date="2018-04" db="EMBL/GenBank/DDBJ databases">
        <title>The genome of golden apple snail Pomacea canaliculata provides insight into stress tolerance and invasive adaptation.</title>
        <authorList>
            <person name="Liu C."/>
            <person name="Liu B."/>
            <person name="Ren Y."/>
            <person name="Zhang Y."/>
            <person name="Wang H."/>
            <person name="Li S."/>
            <person name="Jiang F."/>
            <person name="Yin L."/>
            <person name="Zhang G."/>
            <person name="Qian W."/>
            <person name="Fan W."/>
        </authorList>
    </citation>
    <scope>NUCLEOTIDE SEQUENCE [LARGE SCALE GENOMIC DNA]</scope>
    <source>
        <strain evidence="12">SZHN2017</strain>
        <tissue evidence="12">Muscle</tissue>
    </source>
</reference>
<evidence type="ECO:0000256" key="7">
    <source>
        <dbReference type="ARBA" id="ARBA00023170"/>
    </source>
</evidence>
<dbReference type="AlphaFoldDB" id="A0A2T7P7D3"/>
<keyword evidence="2" id="KW-1003">Cell membrane</keyword>
<name>A0A2T7P7D3_POMCA</name>
<dbReference type="OrthoDB" id="10071887at2759"/>
<keyword evidence="8" id="KW-0807">Transducer</keyword>
<evidence type="ECO:0000256" key="5">
    <source>
        <dbReference type="ARBA" id="ARBA00023040"/>
    </source>
</evidence>
<protein>
    <recommendedName>
        <fullName evidence="11">G-protein coupled receptors family 1 profile domain-containing protein</fullName>
    </recommendedName>
</protein>
<dbReference type="SUPFAM" id="SSF81321">
    <property type="entry name" value="Family A G protein-coupled receptor-like"/>
    <property type="match status" value="1"/>
</dbReference>
<dbReference type="GO" id="GO:0004930">
    <property type="term" value="F:G protein-coupled receptor activity"/>
    <property type="evidence" value="ECO:0007669"/>
    <property type="project" value="UniProtKB-KW"/>
</dbReference>
<feature type="transmembrane region" description="Helical" evidence="10">
    <location>
        <begin position="296"/>
        <end position="316"/>
    </location>
</feature>
<feature type="compositionally biased region" description="Polar residues" evidence="9">
    <location>
        <begin position="1"/>
        <end position="16"/>
    </location>
</feature>
<keyword evidence="3 10" id="KW-0812">Transmembrane</keyword>
<evidence type="ECO:0000256" key="6">
    <source>
        <dbReference type="ARBA" id="ARBA00023136"/>
    </source>
</evidence>
<accession>A0A2T7P7D3</accession>
<feature type="region of interest" description="Disordered" evidence="9">
    <location>
        <begin position="1"/>
        <end position="21"/>
    </location>
</feature>
<evidence type="ECO:0000256" key="10">
    <source>
        <dbReference type="SAM" id="Phobius"/>
    </source>
</evidence>
<gene>
    <name evidence="12" type="ORF">C0Q70_11900</name>
</gene>
<dbReference type="PROSITE" id="PS50262">
    <property type="entry name" value="G_PROTEIN_RECEP_F1_2"/>
    <property type="match status" value="1"/>
</dbReference>
<dbReference type="Pfam" id="PF00001">
    <property type="entry name" value="7tm_1"/>
    <property type="match status" value="1"/>
</dbReference>
<sequence>MTNALSAQDMATSTPSVAAPKQESDDELGCMYPPWLVVIVLVVSAVIVTTAVGNVLVITSYVRDVRVRRDVYSLYLLHLALCDLLVAVVSMPLYLASTVCHLTWPLGAAMCKVFLLEDFTTCTMSTLVVVLISADRLALVRLGARYTTVHTRCRAYVMLAVCWAAAFLLYSPAILLWDAISVSRWTPNTSVTPEVLAFSVPFSLLTIINAKLLFTLRNRNKVRHSVSNAATRSRAGPGHLGNALPSVFQVGAFQESQAPNAPTYLSTRCCCTCTKKSRPNWLRSTNHEQRHKGNRVASISILLVVALAICWLPYSLATIVRSSCGDCVNTFLYEVFTWMLWLKSCVNPFLYAFISPRFRRNSLQVLLAVPPVRFLFRRRLQVLRLYTTDATTILQASTVEKGTAVKPSWLHEDHLLQAFANEELIETVEVSNC</sequence>
<dbReference type="GO" id="GO:0005886">
    <property type="term" value="C:plasma membrane"/>
    <property type="evidence" value="ECO:0007669"/>
    <property type="project" value="UniProtKB-SubCell"/>
</dbReference>
<dbReference type="PRINTS" id="PR00237">
    <property type="entry name" value="GPCRRHODOPSN"/>
</dbReference>
<keyword evidence="6 10" id="KW-0472">Membrane</keyword>
<dbReference type="GO" id="GO:0071880">
    <property type="term" value="P:adenylate cyclase-activating adrenergic receptor signaling pathway"/>
    <property type="evidence" value="ECO:0007669"/>
    <property type="project" value="TreeGrafter"/>
</dbReference>
<feature type="transmembrane region" description="Helical" evidence="10">
    <location>
        <begin position="195"/>
        <end position="214"/>
    </location>
</feature>
<comment type="subcellular location">
    <subcellularLocation>
        <location evidence="1">Cell membrane</location>
        <topology evidence="1">Multi-pass membrane protein</topology>
    </subcellularLocation>
</comment>
<feature type="domain" description="G-protein coupled receptors family 1 profile" evidence="11">
    <location>
        <begin position="53"/>
        <end position="351"/>
    </location>
</feature>
<evidence type="ECO:0000256" key="3">
    <source>
        <dbReference type="ARBA" id="ARBA00022692"/>
    </source>
</evidence>
<dbReference type="InterPro" id="IPR000276">
    <property type="entry name" value="GPCR_Rhodpsn"/>
</dbReference>
<dbReference type="EMBL" id="PZQS01000006">
    <property type="protein sequence ID" value="PVD29303.1"/>
    <property type="molecule type" value="Genomic_DNA"/>
</dbReference>
<evidence type="ECO:0000256" key="8">
    <source>
        <dbReference type="ARBA" id="ARBA00023224"/>
    </source>
</evidence>
<keyword evidence="7" id="KW-0675">Receptor</keyword>
<keyword evidence="4 10" id="KW-1133">Transmembrane helix</keyword>